<dbReference type="AlphaFoldDB" id="Q24R66"/>
<feature type="domain" description="VanZ-like" evidence="2">
    <location>
        <begin position="28"/>
        <end position="151"/>
    </location>
</feature>
<feature type="transmembrane region" description="Helical" evidence="1">
    <location>
        <begin position="78"/>
        <end position="100"/>
    </location>
</feature>
<dbReference type="eggNOG" id="COG4767">
    <property type="taxonomic scope" value="Bacteria"/>
</dbReference>
<dbReference type="EMBL" id="AP008230">
    <property type="protein sequence ID" value="BAE85476.1"/>
    <property type="molecule type" value="Genomic_DNA"/>
</dbReference>
<evidence type="ECO:0000256" key="1">
    <source>
        <dbReference type="SAM" id="Phobius"/>
    </source>
</evidence>
<feature type="transmembrane region" description="Helical" evidence="1">
    <location>
        <begin position="165"/>
        <end position="184"/>
    </location>
</feature>
<feature type="transmembrane region" description="Helical" evidence="1">
    <location>
        <begin position="107"/>
        <end position="129"/>
    </location>
</feature>
<dbReference type="Proteomes" id="UP000001946">
    <property type="component" value="Chromosome"/>
</dbReference>
<dbReference type="STRING" id="138119.DSY3687"/>
<feature type="transmembrane region" description="Helical" evidence="1">
    <location>
        <begin position="21"/>
        <end position="42"/>
    </location>
</feature>
<dbReference type="HOGENOM" id="CLU_077618_5_3_9"/>
<keyword evidence="1" id="KW-0472">Membrane</keyword>
<keyword evidence="4" id="KW-1185">Reference proteome</keyword>
<dbReference type="KEGG" id="dsy:DSY3687"/>
<evidence type="ECO:0000313" key="4">
    <source>
        <dbReference type="Proteomes" id="UP000001946"/>
    </source>
</evidence>
<sequence>MTKRQEQNMDAKKQSLVSSKRIEVLLLLGYTVAIIYLMFFGFDRPQMSNILQEYRFSIVPTGIPLWFPKSLSADSLRLWIFSLGNLLAFVPFGVLVPMMVNIGYYKFIGIFLISILSLEILQMITYLGSFDVEDIIINSMGATIGFFSYKIGSRCKSVSRKIVSVIFWILIFSFMLIVFAEGGWSA</sequence>
<dbReference type="Pfam" id="PF04892">
    <property type="entry name" value="VanZ"/>
    <property type="match status" value="1"/>
</dbReference>
<proteinExistence type="predicted"/>
<organism evidence="3 4">
    <name type="scientific">Desulfitobacterium hafniense (strain Y51)</name>
    <dbReference type="NCBI Taxonomy" id="138119"/>
    <lineage>
        <taxon>Bacteria</taxon>
        <taxon>Bacillati</taxon>
        <taxon>Bacillota</taxon>
        <taxon>Clostridia</taxon>
        <taxon>Eubacteriales</taxon>
        <taxon>Desulfitobacteriaceae</taxon>
        <taxon>Desulfitobacterium</taxon>
    </lineage>
</organism>
<dbReference type="RefSeq" id="WP_011461301.1">
    <property type="nucleotide sequence ID" value="NC_007907.1"/>
</dbReference>
<gene>
    <name evidence="3" type="ordered locus">DSY3687</name>
</gene>
<protein>
    <recommendedName>
        <fullName evidence="2">VanZ-like domain-containing protein</fullName>
    </recommendedName>
</protein>
<dbReference type="InterPro" id="IPR006976">
    <property type="entry name" value="VanZ-like"/>
</dbReference>
<accession>Q24R66</accession>
<feature type="transmembrane region" description="Helical" evidence="1">
    <location>
        <begin position="135"/>
        <end position="153"/>
    </location>
</feature>
<name>Q24R66_DESHY</name>
<evidence type="ECO:0000313" key="3">
    <source>
        <dbReference type="EMBL" id="BAE85476.1"/>
    </source>
</evidence>
<keyword evidence="1" id="KW-0812">Transmembrane</keyword>
<keyword evidence="1" id="KW-1133">Transmembrane helix</keyword>
<reference evidence="3 4" key="1">
    <citation type="journal article" date="2006" name="J. Bacteriol.">
        <title>Complete genome sequence of the dehalorespiring bacterium Desulfitobacterium hafniense Y51 and comparison with Dehalococcoides ethenogenes 195.</title>
        <authorList>
            <person name="Nonaka H."/>
            <person name="Keresztes G."/>
            <person name="Shinoda Y."/>
            <person name="Ikenaga Y."/>
            <person name="Abe M."/>
            <person name="Naito K."/>
            <person name="Inatomi K."/>
            <person name="Furukawa K."/>
            <person name="Inui M."/>
            <person name="Yukawa H."/>
        </authorList>
    </citation>
    <scope>NUCLEOTIDE SEQUENCE [LARGE SCALE GENOMIC DNA]</scope>
    <source>
        <strain evidence="3 4">Y51</strain>
    </source>
</reference>
<evidence type="ECO:0000259" key="2">
    <source>
        <dbReference type="Pfam" id="PF04892"/>
    </source>
</evidence>